<evidence type="ECO:0000256" key="5">
    <source>
        <dbReference type="SAM" id="Phobius"/>
    </source>
</evidence>
<evidence type="ECO:0000259" key="6">
    <source>
        <dbReference type="PROSITE" id="PS50234"/>
    </source>
</evidence>
<dbReference type="EMBL" id="CP064936">
    <property type="protein sequence ID" value="QQA01490.1"/>
    <property type="molecule type" value="Genomic_DNA"/>
</dbReference>
<reference evidence="7 8" key="1">
    <citation type="submission" date="2020-11" db="EMBL/GenBank/DDBJ databases">
        <title>Treponema Peruensis nv. sp., first commensal Treponema isolated from human feces.</title>
        <authorList>
            <person name="Belkhou C."/>
            <person name="Raes J."/>
        </authorList>
    </citation>
    <scope>NUCLEOTIDE SEQUENCE [LARGE SCALE GENOMIC DNA]</scope>
    <source>
        <strain evidence="7 8">RCC2812</strain>
    </source>
</reference>
<dbReference type="SMART" id="SM00327">
    <property type="entry name" value="VWA"/>
    <property type="match status" value="1"/>
</dbReference>
<dbReference type="RefSeq" id="WP_177527237.1">
    <property type="nucleotide sequence ID" value="NZ_CBCSHE010000010.1"/>
</dbReference>
<dbReference type="InterPro" id="IPR036465">
    <property type="entry name" value="vWFA_dom_sf"/>
</dbReference>
<accession>A0A7T3REB5</accession>
<organism evidence="7 8">
    <name type="scientific">Treponema peruense</name>
    <dbReference type="NCBI Taxonomy" id="2787628"/>
    <lineage>
        <taxon>Bacteria</taxon>
        <taxon>Pseudomonadati</taxon>
        <taxon>Spirochaetota</taxon>
        <taxon>Spirochaetia</taxon>
        <taxon>Spirochaetales</taxon>
        <taxon>Treponemataceae</taxon>
        <taxon>Treponema</taxon>
    </lineage>
</organism>
<evidence type="ECO:0000256" key="4">
    <source>
        <dbReference type="ARBA" id="ARBA00023136"/>
    </source>
</evidence>
<dbReference type="AlphaFoldDB" id="A0A7T3REB5"/>
<dbReference type="Proteomes" id="UP000595224">
    <property type="component" value="Chromosome"/>
</dbReference>
<dbReference type="PROSITE" id="PS50234">
    <property type="entry name" value="VWFA"/>
    <property type="match status" value="1"/>
</dbReference>
<evidence type="ECO:0000256" key="3">
    <source>
        <dbReference type="ARBA" id="ARBA00022989"/>
    </source>
</evidence>
<evidence type="ECO:0000256" key="2">
    <source>
        <dbReference type="ARBA" id="ARBA00022692"/>
    </source>
</evidence>
<feature type="transmembrane region" description="Helical" evidence="5">
    <location>
        <begin position="306"/>
        <end position="324"/>
    </location>
</feature>
<keyword evidence="1" id="KW-1003">Cell membrane</keyword>
<name>A0A7T3REB5_9SPIR</name>
<proteinExistence type="predicted"/>
<dbReference type="SUPFAM" id="SSF53300">
    <property type="entry name" value="vWA-like"/>
    <property type="match status" value="1"/>
</dbReference>
<evidence type="ECO:0000256" key="1">
    <source>
        <dbReference type="ARBA" id="ARBA00022475"/>
    </source>
</evidence>
<dbReference type="InterPro" id="IPR050768">
    <property type="entry name" value="UPF0353/GerABKA_families"/>
</dbReference>
<dbReference type="Pfam" id="PF13519">
    <property type="entry name" value="VWA_2"/>
    <property type="match status" value="1"/>
</dbReference>
<dbReference type="KEGG" id="tper:IWA51_02415"/>
<keyword evidence="8" id="KW-1185">Reference proteome</keyword>
<feature type="transmembrane region" description="Helical" evidence="5">
    <location>
        <begin position="12"/>
        <end position="34"/>
    </location>
</feature>
<gene>
    <name evidence="7" type="ORF">IWA51_02415</name>
</gene>
<feature type="domain" description="VWFA" evidence="6">
    <location>
        <begin position="92"/>
        <end position="287"/>
    </location>
</feature>
<dbReference type="PANTHER" id="PTHR22550:SF5">
    <property type="entry name" value="LEUCINE ZIPPER PROTEIN 4"/>
    <property type="match status" value="1"/>
</dbReference>
<keyword evidence="3 5" id="KW-1133">Transmembrane helix</keyword>
<feature type="transmembrane region" description="Helical" evidence="5">
    <location>
        <begin position="54"/>
        <end position="75"/>
    </location>
</feature>
<keyword evidence="2 5" id="KW-0812">Transmembrane</keyword>
<sequence>MFGFDNPAAFFLLLFIPVIYFLRYLKILSGIYFPLNLGDWNGRSFLWNKGFRKILSATVRVFVMAAYVLLVTALADPVMRITEKVYTSRGSDIVFVVDVSPSMAARDIGSGQRLDAAKAAIKQIAASNSGDSFGLVEMAQTAALVVPPTMDRKSFFSRLDSLAVGELGDGTAIGTGLSCAVYHLENSSSPKKSIVLMTDGENNSGSVHPHTAAKFAASKGISLYVLGIGKRGTVPLEYSDPKTGHVYSGYLESEFDGTSLSKIAAEGEGKYFEIDSMQSLSQSVSSVSKNENVVQTYFIKNNDRKLYFNFIVAAAVLCLLAWILRRLFLQEVL</sequence>
<evidence type="ECO:0000313" key="8">
    <source>
        <dbReference type="Proteomes" id="UP000595224"/>
    </source>
</evidence>
<evidence type="ECO:0000313" key="7">
    <source>
        <dbReference type="EMBL" id="QQA01490.1"/>
    </source>
</evidence>
<protein>
    <submittedName>
        <fullName evidence="7">VWA domain-containing protein</fullName>
    </submittedName>
</protein>
<dbReference type="PANTHER" id="PTHR22550">
    <property type="entry name" value="SPORE GERMINATION PROTEIN"/>
    <property type="match status" value="1"/>
</dbReference>
<keyword evidence="4 5" id="KW-0472">Membrane</keyword>
<dbReference type="InterPro" id="IPR002035">
    <property type="entry name" value="VWF_A"/>
</dbReference>
<dbReference type="Gene3D" id="3.40.50.410">
    <property type="entry name" value="von Willebrand factor, type A domain"/>
    <property type="match status" value="1"/>
</dbReference>